<evidence type="ECO:0000256" key="1">
    <source>
        <dbReference type="SAM" id="SignalP"/>
    </source>
</evidence>
<comment type="caution">
    <text evidence="3">The sequence shown here is derived from an EMBL/GenBank/DDBJ whole genome shotgun (WGS) entry which is preliminary data.</text>
</comment>
<sequence length="504" mass="53322">MKKISISLLFLLSAIAFGCSKNDLSQNADAPVTGPSNKMTAAVSAANGAPGDTNIRYFGRWDFSSSTQYVSYWGGAYIRVKFSGTTVKIKVGNNTNYYAKIDNGPWVSYVNASGTINLTPAPLANGVHTVSVAQGKDYSYVFSFQGFILDAGAVTSAPPASASLIEYIGDSITAGYATGTSGQANVSGYGWVCSELLGTEHTQIAYPGVNLTSGYTSTGMDVQYFKQQSIAYPSSPNWDFTKYTANVVVVNLGQNDNANNVPDNVFQSTYTTFLSNIRGKYPNAEIFVLRTFLGFKAAPTQAAVNARTAAGDAKVHFINTNGWITSGTSDYADGVHPSVSGHIKIANLLKPILAPYISGGSALADGTYKIINRNSGLALDATAQGTVNGTAIQQWTYSGQNNQRWTVTSLGGGQYRIVGVQSGKSLDVTGQSSTDGAKIQLYNSTSGNNQKWIITPASGGYYAIKGVQSNKMMEVAGNSTTTGALVQIWSNTGGNSQQWAFQTP</sequence>
<dbReference type="PANTHER" id="PTHR37834">
    <property type="entry name" value="GDSL-LIKE LIPASE/ACYLHYDROLASE DOMAIN PROTEIN (AFU_ORTHOLOGUE AFUA_2G00620)"/>
    <property type="match status" value="1"/>
</dbReference>
<reference evidence="3 4" key="1">
    <citation type="submission" date="2019-11" db="EMBL/GenBank/DDBJ databases">
        <title>Pedobacter sp. HMF7056 Genome sequencing and assembly.</title>
        <authorList>
            <person name="Kang H."/>
            <person name="Kim H."/>
            <person name="Joh K."/>
        </authorList>
    </citation>
    <scope>NUCLEOTIDE SEQUENCE [LARGE SCALE GENOMIC DNA]</scope>
    <source>
        <strain evidence="3 4">HMF7056</strain>
    </source>
</reference>
<protein>
    <recommendedName>
        <fullName evidence="2">Ricin B lectin domain-containing protein</fullName>
    </recommendedName>
</protein>
<dbReference type="PROSITE" id="PS50231">
    <property type="entry name" value="RICIN_B_LECTIN"/>
    <property type="match status" value="1"/>
</dbReference>
<feature type="chain" id="PRO_5029695028" description="Ricin B lectin domain-containing protein" evidence="1">
    <location>
        <begin position="19"/>
        <end position="504"/>
    </location>
</feature>
<dbReference type="Gene3D" id="2.80.10.50">
    <property type="match status" value="3"/>
</dbReference>
<dbReference type="EMBL" id="WVHS01000001">
    <property type="protein sequence ID" value="MXV14056.1"/>
    <property type="molecule type" value="Genomic_DNA"/>
</dbReference>
<name>A0A7K1XU84_9SPHI</name>
<dbReference type="GO" id="GO:0052689">
    <property type="term" value="F:carboxylic ester hydrolase activity"/>
    <property type="evidence" value="ECO:0007669"/>
    <property type="project" value="InterPro"/>
</dbReference>
<feature type="signal peptide" evidence="1">
    <location>
        <begin position="1"/>
        <end position="18"/>
    </location>
</feature>
<dbReference type="InterPro" id="IPR036514">
    <property type="entry name" value="SGNH_hydro_sf"/>
</dbReference>
<dbReference type="Pfam" id="PF14200">
    <property type="entry name" value="RicinB_lectin_2"/>
    <property type="match status" value="2"/>
</dbReference>
<dbReference type="Gene3D" id="2.60.120.260">
    <property type="entry name" value="Galactose-binding domain-like"/>
    <property type="match status" value="1"/>
</dbReference>
<dbReference type="RefSeq" id="WP_160905064.1">
    <property type="nucleotide sequence ID" value="NZ_WVHS01000001.1"/>
</dbReference>
<dbReference type="CDD" id="cd01831">
    <property type="entry name" value="Endoglucanase_E_like"/>
    <property type="match status" value="1"/>
</dbReference>
<dbReference type="Proteomes" id="UP000451233">
    <property type="component" value="Unassembled WGS sequence"/>
</dbReference>
<evidence type="ECO:0000313" key="3">
    <source>
        <dbReference type="EMBL" id="MXV14056.1"/>
    </source>
</evidence>
<evidence type="ECO:0000259" key="2">
    <source>
        <dbReference type="SMART" id="SM00458"/>
    </source>
</evidence>
<organism evidence="3 4">
    <name type="scientific">Hufsiella ginkgonis</name>
    <dbReference type="NCBI Taxonomy" id="2695274"/>
    <lineage>
        <taxon>Bacteria</taxon>
        <taxon>Pseudomonadati</taxon>
        <taxon>Bacteroidota</taxon>
        <taxon>Sphingobacteriia</taxon>
        <taxon>Sphingobacteriales</taxon>
        <taxon>Sphingobacteriaceae</taxon>
        <taxon>Hufsiella</taxon>
    </lineage>
</organism>
<dbReference type="PROSITE" id="PS51257">
    <property type="entry name" value="PROKAR_LIPOPROTEIN"/>
    <property type="match status" value="1"/>
</dbReference>
<keyword evidence="4" id="KW-1185">Reference proteome</keyword>
<gene>
    <name evidence="3" type="ORF">GS398_01995</name>
</gene>
<dbReference type="InterPro" id="IPR040794">
    <property type="entry name" value="CE2_N"/>
</dbReference>
<feature type="domain" description="Ricin B lectin" evidence="2">
    <location>
        <begin position="365"/>
        <end position="502"/>
    </location>
</feature>
<dbReference type="CDD" id="cd00161">
    <property type="entry name" value="beta-trefoil_Ricin-like"/>
    <property type="match status" value="1"/>
</dbReference>
<dbReference type="AlphaFoldDB" id="A0A7K1XU84"/>
<dbReference type="Pfam" id="PF17996">
    <property type="entry name" value="CE2_N"/>
    <property type="match status" value="1"/>
</dbReference>
<dbReference type="Pfam" id="PF13472">
    <property type="entry name" value="Lipase_GDSL_2"/>
    <property type="match status" value="1"/>
</dbReference>
<dbReference type="InterPro" id="IPR052762">
    <property type="entry name" value="PCW_deacetylase/CE"/>
</dbReference>
<dbReference type="InterPro" id="IPR000772">
    <property type="entry name" value="Ricin_B_lectin"/>
</dbReference>
<dbReference type="Gene3D" id="3.40.50.1110">
    <property type="entry name" value="SGNH hydrolase"/>
    <property type="match status" value="1"/>
</dbReference>
<dbReference type="SMART" id="SM00458">
    <property type="entry name" value="RICIN"/>
    <property type="match status" value="1"/>
</dbReference>
<dbReference type="InterPro" id="IPR013830">
    <property type="entry name" value="SGNH_hydro"/>
</dbReference>
<accession>A0A7K1XU84</accession>
<dbReference type="InterPro" id="IPR035992">
    <property type="entry name" value="Ricin_B-like_lectins"/>
</dbReference>
<dbReference type="InterPro" id="IPR037461">
    <property type="entry name" value="CtCE2-like_dom"/>
</dbReference>
<dbReference type="PANTHER" id="PTHR37834:SF2">
    <property type="entry name" value="ESTERASE, SGNH HYDROLASE-TYPE"/>
    <property type="match status" value="1"/>
</dbReference>
<dbReference type="SUPFAM" id="SSF52266">
    <property type="entry name" value="SGNH hydrolase"/>
    <property type="match status" value="1"/>
</dbReference>
<dbReference type="SUPFAM" id="SSF50370">
    <property type="entry name" value="Ricin B-like lectins"/>
    <property type="match status" value="1"/>
</dbReference>
<proteinExistence type="predicted"/>
<evidence type="ECO:0000313" key="4">
    <source>
        <dbReference type="Proteomes" id="UP000451233"/>
    </source>
</evidence>
<keyword evidence="1" id="KW-0732">Signal</keyword>